<evidence type="ECO:0000256" key="2">
    <source>
        <dbReference type="SAM" id="MobiDB-lite"/>
    </source>
</evidence>
<protein>
    <submittedName>
        <fullName evidence="5">MmgE/PrpD family protein</fullName>
    </submittedName>
</protein>
<feature type="domain" description="MmgE/PrpD N-terminal" evidence="3">
    <location>
        <begin position="40"/>
        <end position="261"/>
    </location>
</feature>
<feature type="compositionally biased region" description="Low complexity" evidence="2">
    <location>
        <begin position="1"/>
        <end position="14"/>
    </location>
</feature>
<dbReference type="InterPro" id="IPR005656">
    <property type="entry name" value="MmgE_PrpD"/>
</dbReference>
<dbReference type="AlphaFoldDB" id="A0A4P6UWZ2"/>
<dbReference type="SUPFAM" id="SSF103378">
    <property type="entry name" value="2-methylcitrate dehydratase PrpD"/>
    <property type="match status" value="1"/>
</dbReference>
<dbReference type="Pfam" id="PF19305">
    <property type="entry name" value="MmgE_PrpD_C"/>
    <property type="match status" value="1"/>
</dbReference>
<gene>
    <name evidence="5" type="ORF">E0E05_01225</name>
</gene>
<evidence type="ECO:0000256" key="1">
    <source>
        <dbReference type="ARBA" id="ARBA00006174"/>
    </source>
</evidence>
<dbReference type="GeneID" id="90765902"/>
<sequence>MSAPAEAPAGPESGTDPRQDAAGSGALEAITAFQAEFSDFGALPATVRHQTRRCLTDLIGVAAAGSRTTLGAIIAAHAADQFAAGARPASILFDPHGRKASAAGAALAGGMTIDAIDAHDGHPLTKGHAGCGLFPALLALAETEAPDMPLEAFLGHLAVGYEIAIRCGIALHATAPDYHTSGAWIAVGIAATGAPILKLDRGAMRHAMGIAEYHGPRSQMMRCIDHPTMVKDGSGWGAMAGVSALMLARSGFTGAPALTIEDPAVADLFTDLGTHWRIGEQYFKPWPVCRWTQPAVEAAFALRRDHALDPADIAAIRVRTFHEATRLAARRPADTEQAQYSLPFPMAAMLVHGRLGVAEISGTGLADAAVLDLAGRIELIGDARFDAVFPAERWAEVEIDQRDGRTIRSAPLTARGDADAPLSDDEITAKYRALMGEAGHADRAGPIERMVMAPGTATVRDLIALVSA</sequence>
<dbReference type="Proteomes" id="UP000293719">
    <property type="component" value="Chromosome"/>
</dbReference>
<dbReference type="InterPro" id="IPR045336">
    <property type="entry name" value="MmgE_PrpD_N"/>
</dbReference>
<feature type="domain" description="MmgE/PrpD C-terminal" evidence="4">
    <location>
        <begin position="286"/>
        <end position="444"/>
    </location>
</feature>
<dbReference type="InterPro" id="IPR042183">
    <property type="entry name" value="MmgE/PrpD_sf_1"/>
</dbReference>
<dbReference type="Gene3D" id="1.10.4100.10">
    <property type="entry name" value="2-methylcitrate dehydratase PrpD"/>
    <property type="match status" value="1"/>
</dbReference>
<dbReference type="InterPro" id="IPR036148">
    <property type="entry name" value="MmgE/PrpD_sf"/>
</dbReference>
<name>A0A4P6UWZ2_9HYPH</name>
<organism evidence="5 6">
    <name type="scientific">Roseitalea porphyridii</name>
    <dbReference type="NCBI Taxonomy" id="1852022"/>
    <lineage>
        <taxon>Bacteria</taxon>
        <taxon>Pseudomonadati</taxon>
        <taxon>Pseudomonadota</taxon>
        <taxon>Alphaproteobacteria</taxon>
        <taxon>Hyphomicrobiales</taxon>
        <taxon>Ahrensiaceae</taxon>
        <taxon>Roseitalea</taxon>
    </lineage>
</organism>
<proteinExistence type="inferred from homology"/>
<evidence type="ECO:0000313" key="6">
    <source>
        <dbReference type="Proteomes" id="UP000293719"/>
    </source>
</evidence>
<dbReference type="Pfam" id="PF03972">
    <property type="entry name" value="MmgE_PrpD_N"/>
    <property type="match status" value="1"/>
</dbReference>
<dbReference type="GO" id="GO:0016829">
    <property type="term" value="F:lyase activity"/>
    <property type="evidence" value="ECO:0007669"/>
    <property type="project" value="InterPro"/>
</dbReference>
<evidence type="ECO:0000259" key="4">
    <source>
        <dbReference type="Pfam" id="PF19305"/>
    </source>
</evidence>
<comment type="similarity">
    <text evidence="1">Belongs to the PrpD family.</text>
</comment>
<dbReference type="InterPro" id="IPR042188">
    <property type="entry name" value="MmgE/PrpD_sf_2"/>
</dbReference>
<dbReference type="EMBL" id="CP036532">
    <property type="protein sequence ID" value="QBK29335.1"/>
    <property type="molecule type" value="Genomic_DNA"/>
</dbReference>
<dbReference type="PANTHER" id="PTHR16943">
    <property type="entry name" value="2-METHYLCITRATE DEHYDRATASE-RELATED"/>
    <property type="match status" value="1"/>
</dbReference>
<dbReference type="Gene3D" id="3.30.1330.120">
    <property type="entry name" value="2-methylcitrate dehydratase PrpD"/>
    <property type="match status" value="1"/>
</dbReference>
<evidence type="ECO:0000313" key="5">
    <source>
        <dbReference type="EMBL" id="QBK29335.1"/>
    </source>
</evidence>
<accession>A0A4P6UWZ2</accession>
<dbReference type="KEGG" id="rpod:E0E05_01225"/>
<dbReference type="OrthoDB" id="5415580at2"/>
<evidence type="ECO:0000259" key="3">
    <source>
        <dbReference type="Pfam" id="PF03972"/>
    </source>
</evidence>
<feature type="region of interest" description="Disordered" evidence="2">
    <location>
        <begin position="1"/>
        <end position="23"/>
    </location>
</feature>
<keyword evidence="6" id="KW-1185">Reference proteome</keyword>
<dbReference type="PANTHER" id="PTHR16943:SF8">
    <property type="entry name" value="2-METHYLCITRATE DEHYDRATASE"/>
    <property type="match status" value="1"/>
</dbReference>
<dbReference type="InterPro" id="IPR045337">
    <property type="entry name" value="MmgE_PrpD_C"/>
</dbReference>
<dbReference type="RefSeq" id="WP_131615036.1">
    <property type="nucleotide sequence ID" value="NZ_CP036532.1"/>
</dbReference>
<reference evidence="5 6" key="1">
    <citation type="journal article" date="2017" name="Int. J. Syst. Evol. Microbiol.">
        <title>Roseitalea porphyridii gen. nov., sp. nov., isolated from a red alga, and reclassification of Hoeflea suaedae Chung et al. 2013 as Pseudohoeflea suaedae gen. nov., comb. nov.</title>
        <authorList>
            <person name="Hyeon J.W."/>
            <person name="Jeong S.E."/>
            <person name="Baek K."/>
            <person name="Jeon C.O."/>
        </authorList>
    </citation>
    <scope>NUCLEOTIDE SEQUENCE [LARGE SCALE GENOMIC DNA]</scope>
    <source>
        <strain evidence="5 6">MA7-20</strain>
    </source>
</reference>